<evidence type="ECO:0000313" key="1">
    <source>
        <dbReference type="EMBL" id="PIN18242.1"/>
    </source>
</evidence>
<gene>
    <name evidence="1" type="ORF">CDL12_09094</name>
</gene>
<protein>
    <submittedName>
        <fullName evidence="1">Uncharacterized protein</fullName>
    </submittedName>
</protein>
<keyword evidence="2" id="KW-1185">Reference proteome</keyword>
<organism evidence="1 2">
    <name type="scientific">Handroanthus impetiginosus</name>
    <dbReference type="NCBI Taxonomy" id="429701"/>
    <lineage>
        <taxon>Eukaryota</taxon>
        <taxon>Viridiplantae</taxon>
        <taxon>Streptophyta</taxon>
        <taxon>Embryophyta</taxon>
        <taxon>Tracheophyta</taxon>
        <taxon>Spermatophyta</taxon>
        <taxon>Magnoliopsida</taxon>
        <taxon>eudicotyledons</taxon>
        <taxon>Gunneridae</taxon>
        <taxon>Pentapetalae</taxon>
        <taxon>asterids</taxon>
        <taxon>lamiids</taxon>
        <taxon>Lamiales</taxon>
        <taxon>Bignoniaceae</taxon>
        <taxon>Crescentiina</taxon>
        <taxon>Tabebuia alliance</taxon>
        <taxon>Handroanthus</taxon>
    </lineage>
</organism>
<accession>A0A2G9HL41</accession>
<reference evidence="2" key="1">
    <citation type="journal article" date="2018" name="Gigascience">
        <title>Genome assembly of the Pink Ipe (Handroanthus impetiginosus, Bignoniaceae), a highly valued, ecologically keystone Neotropical timber forest tree.</title>
        <authorList>
            <person name="Silva-Junior O.B."/>
            <person name="Grattapaglia D."/>
            <person name="Novaes E."/>
            <person name="Collevatti R.G."/>
        </authorList>
    </citation>
    <scope>NUCLEOTIDE SEQUENCE [LARGE SCALE GENOMIC DNA]</scope>
    <source>
        <strain evidence="2">cv. UFG-1</strain>
    </source>
</reference>
<proteinExistence type="predicted"/>
<evidence type="ECO:0000313" key="2">
    <source>
        <dbReference type="Proteomes" id="UP000231279"/>
    </source>
</evidence>
<name>A0A2G9HL41_9LAMI</name>
<dbReference type="AlphaFoldDB" id="A0A2G9HL41"/>
<comment type="caution">
    <text evidence="1">The sequence shown here is derived from an EMBL/GenBank/DDBJ whole genome shotgun (WGS) entry which is preliminary data.</text>
</comment>
<sequence length="77" mass="8721">MFSQENFIISILLEVLHLQLDCLAPTQFPSLFQNGKKLPTAVLLALVIRILRMYVNLESLAASLGERITTHHLLVTY</sequence>
<dbReference type="Proteomes" id="UP000231279">
    <property type="component" value="Unassembled WGS sequence"/>
</dbReference>
<dbReference type="EMBL" id="NKXS01001495">
    <property type="protein sequence ID" value="PIN18242.1"/>
    <property type="molecule type" value="Genomic_DNA"/>
</dbReference>